<organism evidence="2 3">
    <name type="scientific">Halorussus caseinilyticus</name>
    <dbReference type="NCBI Taxonomy" id="3034025"/>
    <lineage>
        <taxon>Archaea</taxon>
        <taxon>Methanobacteriati</taxon>
        <taxon>Methanobacteriota</taxon>
        <taxon>Stenosarchaea group</taxon>
        <taxon>Halobacteria</taxon>
        <taxon>Halobacteriales</taxon>
        <taxon>Haladaptataceae</taxon>
        <taxon>Halorussus</taxon>
    </lineage>
</organism>
<protein>
    <submittedName>
        <fullName evidence="2">Uncharacterized protein</fullName>
    </submittedName>
</protein>
<accession>A0ABD5WMW5</accession>
<evidence type="ECO:0000256" key="1">
    <source>
        <dbReference type="SAM" id="MobiDB-lite"/>
    </source>
</evidence>
<keyword evidence="3" id="KW-1185">Reference proteome</keyword>
<reference evidence="2 3" key="1">
    <citation type="journal article" date="2019" name="Int. J. Syst. Evol. Microbiol.">
        <title>The Global Catalogue of Microorganisms (GCM) 10K type strain sequencing project: providing services to taxonomists for standard genome sequencing and annotation.</title>
        <authorList>
            <consortium name="The Broad Institute Genomics Platform"/>
            <consortium name="The Broad Institute Genome Sequencing Center for Infectious Disease"/>
            <person name="Wu L."/>
            <person name="Ma J."/>
        </authorList>
    </citation>
    <scope>NUCLEOTIDE SEQUENCE [LARGE SCALE GENOMIC DNA]</scope>
    <source>
        <strain evidence="2 3">DT72</strain>
    </source>
</reference>
<dbReference type="InterPro" id="IPR055957">
    <property type="entry name" value="DUF7535"/>
</dbReference>
<gene>
    <name evidence="2" type="ORF">ACFQJ6_18925</name>
</gene>
<evidence type="ECO:0000313" key="2">
    <source>
        <dbReference type="EMBL" id="MFC7081859.1"/>
    </source>
</evidence>
<name>A0ABD5WMW5_9EURY</name>
<evidence type="ECO:0000313" key="3">
    <source>
        <dbReference type="Proteomes" id="UP001596407"/>
    </source>
</evidence>
<dbReference type="Pfam" id="PF24379">
    <property type="entry name" value="DUF7535"/>
    <property type="match status" value="1"/>
</dbReference>
<dbReference type="AlphaFoldDB" id="A0ABD5WMW5"/>
<feature type="region of interest" description="Disordered" evidence="1">
    <location>
        <begin position="1"/>
        <end position="33"/>
    </location>
</feature>
<proteinExistence type="predicted"/>
<dbReference type="EMBL" id="JBHSZH010000005">
    <property type="protein sequence ID" value="MFC7081859.1"/>
    <property type="molecule type" value="Genomic_DNA"/>
</dbReference>
<dbReference type="Proteomes" id="UP001596407">
    <property type="component" value="Unassembled WGS sequence"/>
</dbReference>
<sequence>MSAGGSDEADDDAIPAPVKKVARTVTPPYRGRPDTEMTTIGIVYFLGQSSC</sequence>
<comment type="caution">
    <text evidence="2">The sequence shown here is derived from an EMBL/GenBank/DDBJ whole genome shotgun (WGS) entry which is preliminary data.</text>
</comment>
<dbReference type="RefSeq" id="WP_382210179.1">
    <property type="nucleotide sequence ID" value="NZ_JBHSZH010000005.1"/>
</dbReference>